<comment type="pathway">
    <text evidence="1 7">Cell wall biogenesis; peptidoglycan biosynthesis.</text>
</comment>
<evidence type="ECO:0000256" key="6">
    <source>
        <dbReference type="ARBA" id="ARBA00023316"/>
    </source>
</evidence>
<protein>
    <recommendedName>
        <fullName evidence="10">L,D-TPase catalytic domain-containing protein</fullName>
    </recommendedName>
</protein>
<evidence type="ECO:0000313" key="12">
    <source>
        <dbReference type="Proteomes" id="UP001465153"/>
    </source>
</evidence>
<feature type="domain" description="L,D-TPase catalytic" evidence="10">
    <location>
        <begin position="52"/>
        <end position="187"/>
    </location>
</feature>
<comment type="similarity">
    <text evidence="2">Belongs to the YkuD family.</text>
</comment>
<dbReference type="CDD" id="cd16913">
    <property type="entry name" value="YkuD_like"/>
    <property type="match status" value="1"/>
</dbReference>
<dbReference type="PANTHER" id="PTHR36699:SF1">
    <property type="entry name" value="L,D-TRANSPEPTIDASE YAFK-RELATED"/>
    <property type="match status" value="1"/>
</dbReference>
<dbReference type="Gene3D" id="2.40.440.10">
    <property type="entry name" value="L,D-transpeptidase catalytic domain-like"/>
    <property type="match status" value="1"/>
</dbReference>
<dbReference type="Proteomes" id="UP001465153">
    <property type="component" value="Unassembled WGS sequence"/>
</dbReference>
<evidence type="ECO:0000256" key="8">
    <source>
        <dbReference type="SAM" id="Coils"/>
    </source>
</evidence>
<keyword evidence="3" id="KW-0808">Transferase</keyword>
<feature type="active site" description="Proton donor/acceptor" evidence="7">
    <location>
        <position position="145"/>
    </location>
</feature>
<evidence type="ECO:0000256" key="7">
    <source>
        <dbReference type="PROSITE-ProRule" id="PRU01373"/>
    </source>
</evidence>
<keyword evidence="4 7" id="KW-0133">Cell shape</keyword>
<reference evidence="11 12" key="1">
    <citation type="submission" date="2024-04" db="EMBL/GenBank/DDBJ databases">
        <title>Draft genome sequence of Sessilibacter corallicola NBRC 116591.</title>
        <authorList>
            <person name="Miyakawa T."/>
            <person name="Kusuya Y."/>
            <person name="Miura T."/>
        </authorList>
    </citation>
    <scope>NUCLEOTIDE SEQUENCE [LARGE SCALE GENOMIC DNA]</scope>
    <source>
        <strain evidence="11 12">KU-00831-HH</strain>
    </source>
</reference>
<dbReference type="InterPro" id="IPR032710">
    <property type="entry name" value="NTF2-like_dom_sf"/>
</dbReference>
<comment type="caution">
    <text evidence="11">The sequence shown here is derived from an EMBL/GenBank/DDBJ whole genome shotgun (WGS) entry which is preliminary data.</text>
</comment>
<feature type="coiled-coil region" evidence="8">
    <location>
        <begin position="195"/>
        <end position="222"/>
    </location>
</feature>
<dbReference type="Pfam" id="PF24125">
    <property type="entry name" value="Cds6_C"/>
    <property type="match status" value="1"/>
</dbReference>
<accession>A0ABQ0AAM2</accession>
<feature type="chain" id="PRO_5046931820" description="L,D-TPase catalytic domain-containing protein" evidence="9">
    <location>
        <begin position="19"/>
        <end position="313"/>
    </location>
</feature>
<evidence type="ECO:0000256" key="4">
    <source>
        <dbReference type="ARBA" id="ARBA00022960"/>
    </source>
</evidence>
<dbReference type="PANTHER" id="PTHR36699">
    <property type="entry name" value="LD-TRANSPEPTIDASE"/>
    <property type="match status" value="1"/>
</dbReference>
<dbReference type="PROSITE" id="PS52029">
    <property type="entry name" value="LD_TPASE"/>
    <property type="match status" value="1"/>
</dbReference>
<organism evidence="11 12">
    <name type="scientific">Sessilibacter corallicola</name>
    <dbReference type="NCBI Taxonomy" id="2904075"/>
    <lineage>
        <taxon>Bacteria</taxon>
        <taxon>Pseudomonadati</taxon>
        <taxon>Pseudomonadota</taxon>
        <taxon>Gammaproteobacteria</taxon>
        <taxon>Cellvibrionales</taxon>
        <taxon>Cellvibrionaceae</taxon>
        <taxon>Sessilibacter</taxon>
    </lineage>
</organism>
<gene>
    <name evidence="11" type="ORF">NBRC116591_25130</name>
</gene>
<keyword evidence="9" id="KW-0732">Signal</keyword>
<dbReference type="RefSeq" id="WP_353303453.1">
    <property type="nucleotide sequence ID" value="NZ_BAABWN010000008.1"/>
</dbReference>
<dbReference type="InterPro" id="IPR005490">
    <property type="entry name" value="LD_TPept_cat_dom"/>
</dbReference>
<dbReference type="SUPFAM" id="SSF141523">
    <property type="entry name" value="L,D-transpeptidase catalytic domain-like"/>
    <property type="match status" value="1"/>
</dbReference>
<proteinExistence type="inferred from homology"/>
<dbReference type="Pfam" id="PF03734">
    <property type="entry name" value="YkuD"/>
    <property type="match status" value="1"/>
</dbReference>
<sequence length="313" mass="35922">MQRFFPLALLFVSSILFAQTELAYLKKSDDQALIQTTLQPSSIIGLSERDTYILVASLEEGSLQLFENSNGTLIPKLEFPMSIGKEGFGKEIEGDKKTPVGVYRITSFLNDEQLDDFYGRAAYPLNYPNAWDLLQNRTGSGIWLHAMPEGVTSRPALDSDGCIVINNEQIEMLSPYLDVGRTRIVLTDKSDWLPTEQIQIQREELESHIKNWQEAWESLQDQPYLAFYSDDYNNLKHDKASWDKYKKRVNGSKKFIDVNISDLAIFSYPGADNLVMTEFYQSYVSNNYRSKGWKKQLWKKEGDSWKIIYEAGG</sequence>
<keyword evidence="6 7" id="KW-0961">Cell wall biogenesis/degradation</keyword>
<feature type="signal peptide" evidence="9">
    <location>
        <begin position="1"/>
        <end position="18"/>
    </location>
</feature>
<name>A0ABQ0AAM2_9GAMM</name>
<keyword evidence="5 7" id="KW-0573">Peptidoglycan synthesis</keyword>
<dbReference type="EMBL" id="BAABWN010000008">
    <property type="protein sequence ID" value="GAA6168702.1"/>
    <property type="molecule type" value="Genomic_DNA"/>
</dbReference>
<dbReference type="InterPro" id="IPR038063">
    <property type="entry name" value="Transpep_catalytic_dom"/>
</dbReference>
<keyword evidence="8" id="KW-0175">Coiled coil</keyword>
<evidence type="ECO:0000256" key="9">
    <source>
        <dbReference type="SAM" id="SignalP"/>
    </source>
</evidence>
<evidence type="ECO:0000256" key="2">
    <source>
        <dbReference type="ARBA" id="ARBA00005992"/>
    </source>
</evidence>
<evidence type="ECO:0000313" key="11">
    <source>
        <dbReference type="EMBL" id="GAA6168702.1"/>
    </source>
</evidence>
<evidence type="ECO:0000256" key="1">
    <source>
        <dbReference type="ARBA" id="ARBA00004752"/>
    </source>
</evidence>
<evidence type="ECO:0000256" key="5">
    <source>
        <dbReference type="ARBA" id="ARBA00022984"/>
    </source>
</evidence>
<keyword evidence="12" id="KW-1185">Reference proteome</keyword>
<dbReference type="SUPFAM" id="SSF54427">
    <property type="entry name" value="NTF2-like"/>
    <property type="match status" value="1"/>
</dbReference>
<feature type="active site" description="Nucleophile" evidence="7">
    <location>
        <position position="162"/>
    </location>
</feature>
<evidence type="ECO:0000256" key="3">
    <source>
        <dbReference type="ARBA" id="ARBA00022679"/>
    </source>
</evidence>
<dbReference type="InterPro" id="IPR056203">
    <property type="entry name" value="Cds6_C"/>
</dbReference>
<evidence type="ECO:0000259" key="10">
    <source>
        <dbReference type="PROSITE" id="PS52029"/>
    </source>
</evidence>